<dbReference type="InterPro" id="IPR003958">
    <property type="entry name" value="CBFA_NFYB_domain"/>
</dbReference>
<dbReference type="Pfam" id="PF12848">
    <property type="entry name" value="ABC_tran_Xtn"/>
    <property type="match status" value="1"/>
</dbReference>
<evidence type="ECO:0000256" key="4">
    <source>
        <dbReference type="ARBA" id="ARBA00022840"/>
    </source>
</evidence>
<dbReference type="SUPFAM" id="SSF47113">
    <property type="entry name" value="Histone-fold"/>
    <property type="match status" value="1"/>
</dbReference>
<dbReference type="InterPro" id="IPR003591">
    <property type="entry name" value="Leu-rich_rpt_typical-subtyp"/>
</dbReference>
<sequence length="1184" mass="131117">MSSSTDAPAQPKKEVRVVGDIPVVQGPPPEPETDSEHENDHENDPDPEPELELAKSEEERDDDIDGIEELMCAFPDDETHLDLMHLRLNSTKHLNLARFAKTLQVVVLRQNAITTMRGKDLGALPNLKDLDLYDNLIEHISGLEHATQLEVLDLSFNNIRHVSRVAQLSNLHTLYLVQNKIARIRPSDFLGPIAHSLKSIELGGNRLRSLENIGMLTNLEELWVGKNKISSFDGIQSLTKLRILSIQSNRLTSLDGLQTLTNLEELYVSHNGIESLKGLENNAKLTTLDVSANRIANLDGIQHFSSLEQLWLMPKLETVYLEGNPSNFSAAITTRLHTFVSANPGEKVTEMPPVSASKAKRQAEKAAKAAAKGVKTDSTTGTESSAASTKATSINSSEGPITDMKKLALATERNASGVIVSDKQSRDIHIESFSMSFHGRLLIDNATVQLNYGQRYGLLGENGCGKTTFLEALANRDVEIPAHIDIYLVRGEVDPTEEQALDYIIKSAREKVVRIEKEIEDMSVADDIDEMALALKYEELEELDPSTFEAKASAILHGLGFSQAMMAKPTKDLSGGWRMRVSLARALFIKPHLLLMDEPTNHLDLEAVVWLEAYLSTYNHILVFTSHSADFMDNVCTNILDLNLLKEFITYGGNYSTYVRTKSENEVNQMKAYQKQQEEIAHIKKFIASAGTYANLVKQAKSKQKIIDKMEAAGLIEPVAQPRMLRFNFEDVRKLPPPIIAFNDVGFSYSGKREDFLYKDLSFGIDMDSRVAIVGQNGTGKSTLLNLVTGALQPVDGSVQRHAGLKLGKYSQHSADQLPYDKSPLEYIESKNKEKYPEKDVQFWRGQLGRFGLSGQHQTTAIRTLSDGLRNRVVFAQLAMENPHILLLDEPTNHLDMSSIDALAKAIKEFEGGVVIVSHDFRLISQVAEELWEVKDRKIVNLTKQDIGIADYKKILMKESATAIERAKLTAKTTDEDAATASTMPILSADGREMESEAAAAQKPDAPPSWSGATSQDTGGEVEGAHTDASTPWPPSILSLPPNNVGADLPIANISRIMKRSLPDNGKIAKNAKECMQECVSELISFITSEASDRCGSEKRKTINGDDILYSLRVLGFDNYEQVLKVYLSRYRQAQEENPRQRRRRNTKTRIPNADDASGSAGTAGEEEDGGELDSDDGEEEEQE</sequence>
<dbReference type="SMART" id="SM00382">
    <property type="entry name" value="AAA"/>
    <property type="match status" value="2"/>
</dbReference>
<feature type="compositionally biased region" description="Acidic residues" evidence="5">
    <location>
        <begin position="1165"/>
        <end position="1184"/>
    </location>
</feature>
<dbReference type="InterPro" id="IPR032675">
    <property type="entry name" value="LRR_dom_sf"/>
</dbReference>
<dbReference type="PROSITE" id="PS51450">
    <property type="entry name" value="LRR"/>
    <property type="match status" value="8"/>
</dbReference>
<dbReference type="STRING" id="2020962.A0A2N1JA49"/>
<accession>A0A2N1JA49</accession>
<dbReference type="Pfam" id="PF00005">
    <property type="entry name" value="ABC_tran"/>
    <property type="match status" value="2"/>
</dbReference>
<evidence type="ECO:0000313" key="8">
    <source>
        <dbReference type="Proteomes" id="UP000232875"/>
    </source>
</evidence>
<feature type="region of interest" description="Disordered" evidence="5">
    <location>
        <begin position="992"/>
        <end position="1037"/>
    </location>
</feature>
<dbReference type="InterPro" id="IPR025875">
    <property type="entry name" value="Leu-rich_rpt_4"/>
</dbReference>
<keyword evidence="8" id="KW-1185">Reference proteome</keyword>
<dbReference type="InterPro" id="IPR003593">
    <property type="entry name" value="AAA+_ATPase"/>
</dbReference>
<dbReference type="InterPro" id="IPR017871">
    <property type="entry name" value="ABC_transporter-like_CS"/>
</dbReference>
<dbReference type="PROSITE" id="PS50893">
    <property type="entry name" value="ABC_TRANSPORTER_2"/>
    <property type="match status" value="2"/>
</dbReference>
<dbReference type="Pfam" id="PF12799">
    <property type="entry name" value="LRR_4"/>
    <property type="match status" value="2"/>
</dbReference>
<dbReference type="GO" id="GO:0016887">
    <property type="term" value="F:ATP hydrolysis activity"/>
    <property type="evidence" value="ECO:0007669"/>
    <property type="project" value="InterPro"/>
</dbReference>
<dbReference type="SMART" id="SM00369">
    <property type="entry name" value="LRR_TYP"/>
    <property type="match status" value="6"/>
</dbReference>
<dbReference type="InterPro" id="IPR027417">
    <property type="entry name" value="P-loop_NTPase"/>
</dbReference>
<dbReference type="CDD" id="cd03221">
    <property type="entry name" value="ABCF_EF-3"/>
    <property type="match status" value="2"/>
</dbReference>
<reference evidence="7 8" key="1">
    <citation type="submission" date="2017-10" db="EMBL/GenBank/DDBJ databases">
        <title>A novel species of cold-tolerant Malassezia isolated from bats.</title>
        <authorList>
            <person name="Lorch J.M."/>
            <person name="Palmer J.M."/>
            <person name="Vanderwolf K.J."/>
            <person name="Schmidt K.Z."/>
            <person name="Verant M.L."/>
            <person name="Weller T.J."/>
            <person name="Blehert D.S."/>
        </authorList>
    </citation>
    <scope>NUCLEOTIDE SEQUENCE [LARGE SCALE GENOMIC DNA]</scope>
    <source>
        <strain evidence="7 8">NWHC:44797-103</strain>
    </source>
</reference>
<dbReference type="GO" id="GO:0006355">
    <property type="term" value="P:regulation of DNA-templated transcription"/>
    <property type="evidence" value="ECO:0007669"/>
    <property type="project" value="InterPro"/>
</dbReference>
<dbReference type="PANTHER" id="PTHR19211:SF15">
    <property type="entry name" value="ATP-BINDING CASSETTE SUB-FAMILY F MEMBER 2"/>
    <property type="match status" value="1"/>
</dbReference>
<evidence type="ECO:0000256" key="1">
    <source>
        <dbReference type="ARBA" id="ARBA00022614"/>
    </source>
</evidence>
<dbReference type="Gene3D" id="3.40.50.300">
    <property type="entry name" value="P-loop containing nucleotide triphosphate hydrolases"/>
    <property type="match status" value="2"/>
</dbReference>
<name>A0A2N1JA49_9BASI</name>
<proteinExistence type="predicted"/>
<feature type="region of interest" description="Disordered" evidence="5">
    <location>
        <begin position="347"/>
        <end position="398"/>
    </location>
</feature>
<dbReference type="Gene3D" id="1.10.20.10">
    <property type="entry name" value="Histone, subunit A"/>
    <property type="match status" value="1"/>
</dbReference>
<dbReference type="InterPro" id="IPR009072">
    <property type="entry name" value="Histone-fold"/>
</dbReference>
<dbReference type="Pfam" id="PF00808">
    <property type="entry name" value="CBFD_NFYB_HMF"/>
    <property type="match status" value="1"/>
</dbReference>
<feature type="domain" description="ABC transporter" evidence="6">
    <location>
        <begin position="428"/>
        <end position="679"/>
    </location>
</feature>
<protein>
    <recommendedName>
        <fullName evidence="6">ABC transporter domain-containing protein</fullName>
    </recommendedName>
</protein>
<dbReference type="GO" id="GO:0043565">
    <property type="term" value="F:sequence-specific DNA binding"/>
    <property type="evidence" value="ECO:0007669"/>
    <property type="project" value="InterPro"/>
</dbReference>
<dbReference type="GO" id="GO:0005634">
    <property type="term" value="C:nucleus"/>
    <property type="evidence" value="ECO:0007669"/>
    <property type="project" value="InterPro"/>
</dbReference>
<feature type="compositionally biased region" description="Low complexity" evidence="5">
    <location>
        <begin position="1154"/>
        <end position="1164"/>
    </location>
</feature>
<feature type="region of interest" description="Disordered" evidence="5">
    <location>
        <begin position="1"/>
        <end position="61"/>
    </location>
</feature>
<feature type="domain" description="ABC transporter" evidence="6">
    <location>
        <begin position="740"/>
        <end position="961"/>
    </location>
</feature>
<dbReference type="PANTHER" id="PTHR19211">
    <property type="entry name" value="ATP-BINDING TRANSPORT PROTEIN-RELATED"/>
    <property type="match status" value="1"/>
</dbReference>
<keyword evidence="1" id="KW-0433">Leucine-rich repeat</keyword>
<gene>
    <name evidence="7" type="ORF">MVES_002343</name>
</gene>
<feature type="region of interest" description="Disordered" evidence="5">
    <location>
        <begin position="1133"/>
        <end position="1184"/>
    </location>
</feature>
<feature type="compositionally biased region" description="Basic and acidic residues" evidence="5">
    <location>
        <begin position="34"/>
        <end position="44"/>
    </location>
</feature>
<keyword evidence="3" id="KW-0547">Nucleotide-binding</keyword>
<dbReference type="InterPro" id="IPR003956">
    <property type="entry name" value="Transcrpt_fac_NFYB/HAP3_CS"/>
</dbReference>
<evidence type="ECO:0000259" key="6">
    <source>
        <dbReference type="PROSITE" id="PS50893"/>
    </source>
</evidence>
<organism evidence="7 8">
    <name type="scientific">Malassezia vespertilionis</name>
    <dbReference type="NCBI Taxonomy" id="2020962"/>
    <lineage>
        <taxon>Eukaryota</taxon>
        <taxon>Fungi</taxon>
        <taxon>Dikarya</taxon>
        <taxon>Basidiomycota</taxon>
        <taxon>Ustilaginomycotina</taxon>
        <taxon>Malasseziomycetes</taxon>
        <taxon>Malasseziales</taxon>
        <taxon>Malasseziaceae</taxon>
        <taxon>Malassezia</taxon>
    </lineage>
</organism>
<keyword evidence="2" id="KW-0677">Repeat</keyword>
<dbReference type="GO" id="GO:0046982">
    <property type="term" value="F:protein heterodimerization activity"/>
    <property type="evidence" value="ECO:0007669"/>
    <property type="project" value="InterPro"/>
</dbReference>
<dbReference type="FunFam" id="3.40.50.300:FF:002709">
    <property type="entry name" value="Probable iron inhibited ABC transporter 2"/>
    <property type="match status" value="1"/>
</dbReference>
<dbReference type="SUPFAM" id="SSF52058">
    <property type="entry name" value="L domain-like"/>
    <property type="match status" value="1"/>
</dbReference>
<dbReference type="FunFam" id="3.40.50.300:FF:000104">
    <property type="entry name" value="ATP-binding cassette sub-family F member 3"/>
    <property type="match status" value="1"/>
</dbReference>
<dbReference type="Proteomes" id="UP000232875">
    <property type="component" value="Unassembled WGS sequence"/>
</dbReference>
<dbReference type="Gene3D" id="3.80.10.10">
    <property type="entry name" value="Ribonuclease Inhibitor"/>
    <property type="match status" value="2"/>
</dbReference>
<dbReference type="PROSITE" id="PS00685">
    <property type="entry name" value="NFYB_HAP3"/>
    <property type="match status" value="1"/>
</dbReference>
<dbReference type="SMART" id="SM00365">
    <property type="entry name" value="LRR_SD22"/>
    <property type="match status" value="8"/>
</dbReference>
<dbReference type="InterPro" id="IPR003439">
    <property type="entry name" value="ABC_transporter-like_ATP-bd"/>
</dbReference>
<dbReference type="OrthoDB" id="2110130at2759"/>
<dbReference type="PROSITE" id="PS00211">
    <property type="entry name" value="ABC_TRANSPORTER_1"/>
    <property type="match status" value="1"/>
</dbReference>
<dbReference type="InterPro" id="IPR050611">
    <property type="entry name" value="ABCF"/>
</dbReference>
<dbReference type="InterPro" id="IPR001611">
    <property type="entry name" value="Leu-rich_rpt"/>
</dbReference>
<evidence type="ECO:0000313" key="7">
    <source>
        <dbReference type="EMBL" id="PKI83426.1"/>
    </source>
</evidence>
<feature type="compositionally biased region" description="Low complexity" evidence="5">
    <location>
        <begin position="368"/>
        <end position="397"/>
    </location>
</feature>
<keyword evidence="4" id="KW-0067">ATP-binding</keyword>
<dbReference type="GO" id="GO:0005524">
    <property type="term" value="F:ATP binding"/>
    <property type="evidence" value="ECO:0007669"/>
    <property type="project" value="UniProtKB-KW"/>
</dbReference>
<evidence type="ECO:0000256" key="2">
    <source>
        <dbReference type="ARBA" id="ARBA00022737"/>
    </source>
</evidence>
<evidence type="ECO:0000256" key="3">
    <source>
        <dbReference type="ARBA" id="ARBA00022741"/>
    </source>
</evidence>
<evidence type="ECO:0000256" key="5">
    <source>
        <dbReference type="SAM" id="MobiDB-lite"/>
    </source>
</evidence>
<dbReference type="SUPFAM" id="SSF52540">
    <property type="entry name" value="P-loop containing nucleoside triphosphate hydrolases"/>
    <property type="match status" value="2"/>
</dbReference>
<dbReference type="Pfam" id="PF13855">
    <property type="entry name" value="LRR_8"/>
    <property type="match status" value="1"/>
</dbReference>
<dbReference type="AlphaFoldDB" id="A0A2N1JA49"/>
<dbReference type="PRINTS" id="PR00615">
    <property type="entry name" value="CCAATSUBUNTA"/>
</dbReference>
<dbReference type="CDD" id="cd22907">
    <property type="entry name" value="HFD_NFYB"/>
    <property type="match status" value="1"/>
</dbReference>
<dbReference type="EMBL" id="KZ454991">
    <property type="protein sequence ID" value="PKI83426.1"/>
    <property type="molecule type" value="Genomic_DNA"/>
</dbReference>
<dbReference type="InterPro" id="IPR032781">
    <property type="entry name" value="ABC_tran_Xtn"/>
</dbReference>